<dbReference type="AlphaFoldDB" id="A0A2P2NTU4"/>
<proteinExistence type="predicted"/>
<name>A0A2P2NTU4_RHIMU</name>
<dbReference type="EMBL" id="GGEC01065380">
    <property type="protein sequence ID" value="MBX45864.1"/>
    <property type="molecule type" value="Transcribed_RNA"/>
</dbReference>
<evidence type="ECO:0000313" key="1">
    <source>
        <dbReference type="EMBL" id="MBX45864.1"/>
    </source>
</evidence>
<protein>
    <submittedName>
        <fullName evidence="1">Uncharacterized protein</fullName>
    </submittedName>
</protein>
<organism evidence="1">
    <name type="scientific">Rhizophora mucronata</name>
    <name type="common">Asiatic mangrove</name>
    <dbReference type="NCBI Taxonomy" id="61149"/>
    <lineage>
        <taxon>Eukaryota</taxon>
        <taxon>Viridiplantae</taxon>
        <taxon>Streptophyta</taxon>
        <taxon>Embryophyta</taxon>
        <taxon>Tracheophyta</taxon>
        <taxon>Spermatophyta</taxon>
        <taxon>Magnoliopsida</taxon>
        <taxon>eudicotyledons</taxon>
        <taxon>Gunneridae</taxon>
        <taxon>Pentapetalae</taxon>
        <taxon>rosids</taxon>
        <taxon>fabids</taxon>
        <taxon>Malpighiales</taxon>
        <taxon>Rhizophoraceae</taxon>
        <taxon>Rhizophora</taxon>
    </lineage>
</organism>
<accession>A0A2P2NTU4</accession>
<sequence length="24" mass="2912">MSISQGFGYQNNSFMRFEYFEEIS</sequence>
<reference evidence="1" key="1">
    <citation type="submission" date="2018-02" db="EMBL/GenBank/DDBJ databases">
        <title>Rhizophora mucronata_Transcriptome.</title>
        <authorList>
            <person name="Meera S.P."/>
            <person name="Sreeshan A."/>
            <person name="Augustine A."/>
        </authorList>
    </citation>
    <scope>NUCLEOTIDE SEQUENCE</scope>
    <source>
        <tissue evidence="1">Leaf</tissue>
    </source>
</reference>